<sequence length="284" mass="32077">MQQGLTPVYFFSHGSTMMLGEESASADFWKACGDEALQNKVKGIIMMGAHWDCKGHNTIEVAMNPNPGKSPIAYVDPRIYKEYKLVPDLETGQRCIDILQRAHIDAKPNPSFEWIHDTFLVLIRMFPQGMPPTVLLSLNARYDPHFHMRIGSILRPLRKEGYIFVGTGGAVHNLYRNKWGPMVKYRDNFAMTTPPEGWALEFRQAVEDVITKNSGPSLRRAMTRLLKHPEYRDAHGTDEHFMPALFVAGAAGDAEDEGVYGRLGAEDWELTNMCNSQFIIGCWA</sequence>
<dbReference type="Gene3D" id="3.40.830.10">
    <property type="entry name" value="LigB-like"/>
    <property type="match status" value="1"/>
</dbReference>
<evidence type="ECO:0000256" key="1">
    <source>
        <dbReference type="ARBA" id="ARBA00001947"/>
    </source>
</evidence>
<dbReference type="CDD" id="cd07363">
    <property type="entry name" value="45_DOPA_Dioxygenase"/>
    <property type="match status" value="1"/>
</dbReference>
<dbReference type="GO" id="GO:0016702">
    <property type="term" value="F:oxidoreductase activity, acting on single donors with incorporation of molecular oxygen, incorporation of two atoms of oxygen"/>
    <property type="evidence" value="ECO:0007669"/>
    <property type="project" value="UniProtKB-ARBA"/>
</dbReference>
<dbReference type="VEuPathDB" id="FungiDB:PV08_11053"/>
<dbReference type="HOGENOM" id="CLU_046582_4_0_1"/>
<dbReference type="GO" id="GO:0008270">
    <property type="term" value="F:zinc ion binding"/>
    <property type="evidence" value="ECO:0007669"/>
    <property type="project" value="InterPro"/>
</dbReference>
<name>A0A0D2ATP6_9EURO</name>
<keyword evidence="5" id="KW-0560">Oxidoreductase</keyword>
<feature type="domain" description="Extradiol ring-cleavage dioxygenase class III enzyme subunit B" evidence="6">
    <location>
        <begin position="8"/>
        <end position="254"/>
    </location>
</feature>
<evidence type="ECO:0000256" key="2">
    <source>
        <dbReference type="ARBA" id="ARBA00007581"/>
    </source>
</evidence>
<dbReference type="PANTHER" id="PTHR30096">
    <property type="entry name" value="4,5-DOPA DIOXYGENASE EXTRADIOL-LIKE PROTEIN"/>
    <property type="match status" value="1"/>
</dbReference>
<gene>
    <name evidence="7" type="ORF">PV08_11053</name>
</gene>
<proteinExistence type="inferred from homology"/>
<evidence type="ECO:0000259" key="6">
    <source>
        <dbReference type="Pfam" id="PF02900"/>
    </source>
</evidence>
<dbReference type="PANTHER" id="PTHR30096:SF1">
    <property type="entry name" value="AROMATIC RING-OPENING DIOXYGENASE FAMILY PROTEIN (AFU_ORTHOLOGUE AFUA_7G00640)"/>
    <property type="match status" value="1"/>
</dbReference>
<dbReference type="RefSeq" id="XP_016230309.1">
    <property type="nucleotide sequence ID" value="XM_016385365.1"/>
</dbReference>
<keyword evidence="4" id="KW-0862">Zinc</keyword>
<dbReference type="SUPFAM" id="SSF53213">
    <property type="entry name" value="LigB-like"/>
    <property type="match status" value="1"/>
</dbReference>
<organism evidence="7 8">
    <name type="scientific">Exophiala spinifera</name>
    <dbReference type="NCBI Taxonomy" id="91928"/>
    <lineage>
        <taxon>Eukaryota</taxon>
        <taxon>Fungi</taxon>
        <taxon>Dikarya</taxon>
        <taxon>Ascomycota</taxon>
        <taxon>Pezizomycotina</taxon>
        <taxon>Eurotiomycetes</taxon>
        <taxon>Chaetothyriomycetidae</taxon>
        <taxon>Chaetothyriales</taxon>
        <taxon>Herpotrichiellaceae</taxon>
        <taxon>Exophiala</taxon>
    </lineage>
</organism>
<reference evidence="7 8" key="1">
    <citation type="submission" date="2015-01" db="EMBL/GenBank/DDBJ databases">
        <title>The Genome Sequence of Exophiala spinifera CBS89968.</title>
        <authorList>
            <consortium name="The Broad Institute Genomics Platform"/>
            <person name="Cuomo C."/>
            <person name="de Hoog S."/>
            <person name="Gorbushina A."/>
            <person name="Stielow B."/>
            <person name="Teixiera M."/>
            <person name="Abouelleil A."/>
            <person name="Chapman S.B."/>
            <person name="Priest M."/>
            <person name="Young S.K."/>
            <person name="Wortman J."/>
            <person name="Nusbaum C."/>
            <person name="Birren B."/>
        </authorList>
    </citation>
    <scope>NUCLEOTIDE SEQUENCE [LARGE SCALE GENOMIC DNA]</scope>
    <source>
        <strain evidence="7 8">CBS 89968</strain>
    </source>
</reference>
<dbReference type="OrthoDB" id="7396853at2759"/>
<dbReference type="Pfam" id="PF02900">
    <property type="entry name" value="LigB"/>
    <property type="match status" value="1"/>
</dbReference>
<comment type="cofactor">
    <cofactor evidence="1">
        <name>Zn(2+)</name>
        <dbReference type="ChEBI" id="CHEBI:29105"/>
    </cofactor>
</comment>
<evidence type="ECO:0000256" key="4">
    <source>
        <dbReference type="ARBA" id="ARBA00022833"/>
    </source>
</evidence>
<evidence type="ECO:0000256" key="5">
    <source>
        <dbReference type="ARBA" id="ARBA00023002"/>
    </source>
</evidence>
<keyword evidence="8" id="KW-1185">Reference proteome</keyword>
<evidence type="ECO:0000313" key="7">
    <source>
        <dbReference type="EMBL" id="KIW10093.1"/>
    </source>
</evidence>
<dbReference type="AlphaFoldDB" id="A0A0D2ATP6"/>
<comment type="similarity">
    <text evidence="2">Belongs to the DODA-type extradiol aromatic ring-opening dioxygenase family.</text>
</comment>
<dbReference type="Proteomes" id="UP000053328">
    <property type="component" value="Unassembled WGS sequence"/>
</dbReference>
<evidence type="ECO:0000313" key="8">
    <source>
        <dbReference type="Proteomes" id="UP000053328"/>
    </source>
</evidence>
<keyword evidence="3" id="KW-0479">Metal-binding</keyword>
<dbReference type="STRING" id="91928.A0A0D2ATP6"/>
<dbReference type="InterPro" id="IPR014436">
    <property type="entry name" value="Extradiol_dOase_DODA"/>
</dbReference>
<dbReference type="PIRSF" id="PIRSF006157">
    <property type="entry name" value="Doxgns_DODA"/>
    <property type="match status" value="1"/>
</dbReference>
<dbReference type="GO" id="GO:0008198">
    <property type="term" value="F:ferrous iron binding"/>
    <property type="evidence" value="ECO:0007669"/>
    <property type="project" value="InterPro"/>
</dbReference>
<protein>
    <recommendedName>
        <fullName evidence="6">Extradiol ring-cleavage dioxygenase class III enzyme subunit B domain-containing protein</fullName>
    </recommendedName>
</protein>
<evidence type="ECO:0000256" key="3">
    <source>
        <dbReference type="ARBA" id="ARBA00022723"/>
    </source>
</evidence>
<dbReference type="GeneID" id="27338136"/>
<accession>A0A0D2ATP6</accession>
<dbReference type="EMBL" id="KN847500">
    <property type="protein sequence ID" value="KIW10093.1"/>
    <property type="molecule type" value="Genomic_DNA"/>
</dbReference>
<dbReference type="InterPro" id="IPR004183">
    <property type="entry name" value="Xdiol_dOase_suB"/>
</dbReference>